<dbReference type="Gene3D" id="3.30.420.40">
    <property type="match status" value="1"/>
</dbReference>
<dbReference type="GO" id="GO:0046036">
    <property type="term" value="P:CTP metabolic process"/>
    <property type="evidence" value="ECO:0007669"/>
    <property type="project" value="TreeGrafter"/>
</dbReference>
<dbReference type="CDD" id="cd24039">
    <property type="entry name" value="ASKHA_NBD_YND1-like"/>
    <property type="match status" value="1"/>
</dbReference>
<keyword evidence="7" id="KW-0472">Membrane</keyword>
<evidence type="ECO:0000313" key="9">
    <source>
        <dbReference type="Proteomes" id="UP000077266"/>
    </source>
</evidence>
<dbReference type="GO" id="GO:0004382">
    <property type="term" value="F:GDP phosphatase activity"/>
    <property type="evidence" value="ECO:0007669"/>
    <property type="project" value="TreeGrafter"/>
</dbReference>
<comment type="similarity">
    <text evidence="1 5">Belongs to the GDA1/CD39 NTPase family.</text>
</comment>
<evidence type="ECO:0000256" key="5">
    <source>
        <dbReference type="RuleBase" id="RU003833"/>
    </source>
</evidence>
<evidence type="ECO:0008006" key="10">
    <source>
        <dbReference type="Google" id="ProtNLM"/>
    </source>
</evidence>
<evidence type="ECO:0000256" key="1">
    <source>
        <dbReference type="ARBA" id="ARBA00009283"/>
    </source>
</evidence>
<gene>
    <name evidence="8" type="ORF">EXIGLDRAFT_671419</name>
</gene>
<dbReference type="EMBL" id="KV425946">
    <property type="protein sequence ID" value="KZV96215.1"/>
    <property type="molecule type" value="Genomic_DNA"/>
</dbReference>
<sequence>MPAPHILDPWLASRRFGIVIDAGSSGSRLQVYSWKDARAVNYEFGSAVAKSLPKVEKGVKEGDDWVKKVDPGISSFANDPERVADHLRPLLAQAQEIVIPSLQPETPLFLLATAGMRLLPKKQQDALLDAACKFLRFHSHFRIDGPSELGPCGSSIRIISGEEEGLFGWIAVNYLMDGFDGTTSEDQTTYGFLDMGGASTQIAFEPTAEHRKGGKGLVNVSLRFLGGTEIHHQVFVTTWLGYGTNQARERYVGHAIQEFERTRPPGSEDVLHDPCLPRNLTLDEVPVHAEETSTHASKKHTLVGTGSFTECLTAMQPLLNKSLPCNDAPCLFNGVHVPPIDFSVSHFIGVSEYWYSSEHIFNLGGPYDFVQYERAASEFCGNDWEAIVQKHDKQPDAAHLGGDGEVLKDGKVVGVGNWSKSIERKRLEMQCFKAAWLVNVLHEGIGLPRITDPGGNRSTHGQDVAESAGKKGLGRPRFQTMDTINDVAISWTLGKMVLEASKEVPVAGSHRAPLRDPHRVSSDPPAGEQTWTSKEGSGGFVDFGNFLDFNDLEDRLSQRLPTSLSRERLGFSLVSFIFWACAIVLVFCISSRLRSRLRWCQRRFRRLSGKREDRVIFDSYAEEGLNGGPSTPTMSRPPSPTNTPGRRLWSTLGYSFRRVGSLLRSQPPPPSSYSGKGTTQRTIYGTPRSNSFYTSANDSAPSPNAQFAFVPPTPTDAEQLPYTPSNPLYGLSSSRNASQVNLHSTLMPRTFTAMSRTASGVSTPVPRVDDY</sequence>
<feature type="transmembrane region" description="Helical" evidence="7">
    <location>
        <begin position="569"/>
        <end position="589"/>
    </location>
</feature>
<dbReference type="PANTHER" id="PTHR11782:SF121">
    <property type="entry name" value="NUCLEOSIDE-DIPHOSPHATASE MIG-23"/>
    <property type="match status" value="1"/>
</dbReference>
<keyword evidence="4" id="KW-0067">ATP-binding</keyword>
<evidence type="ECO:0000256" key="7">
    <source>
        <dbReference type="SAM" id="Phobius"/>
    </source>
</evidence>
<dbReference type="Proteomes" id="UP000077266">
    <property type="component" value="Unassembled WGS sequence"/>
</dbReference>
<feature type="region of interest" description="Disordered" evidence="6">
    <location>
        <begin position="508"/>
        <end position="537"/>
    </location>
</feature>
<organism evidence="8 9">
    <name type="scientific">Exidia glandulosa HHB12029</name>
    <dbReference type="NCBI Taxonomy" id="1314781"/>
    <lineage>
        <taxon>Eukaryota</taxon>
        <taxon>Fungi</taxon>
        <taxon>Dikarya</taxon>
        <taxon>Basidiomycota</taxon>
        <taxon>Agaricomycotina</taxon>
        <taxon>Agaricomycetes</taxon>
        <taxon>Auriculariales</taxon>
        <taxon>Exidiaceae</taxon>
        <taxon>Exidia</taxon>
    </lineage>
</organism>
<evidence type="ECO:0000313" key="8">
    <source>
        <dbReference type="EMBL" id="KZV96215.1"/>
    </source>
</evidence>
<feature type="compositionally biased region" description="Polar residues" evidence="6">
    <location>
        <begin position="675"/>
        <end position="705"/>
    </location>
</feature>
<dbReference type="OrthoDB" id="6372431at2759"/>
<dbReference type="Pfam" id="PF01150">
    <property type="entry name" value="GDA1_CD39"/>
    <property type="match status" value="2"/>
</dbReference>
<protein>
    <recommendedName>
        <fullName evidence="10">Nucleoside phosphatase GDA1/CD39</fullName>
    </recommendedName>
</protein>
<dbReference type="FunCoup" id="A0A165KEL3">
    <property type="interactions" value="222"/>
</dbReference>
<dbReference type="GO" id="GO:0017111">
    <property type="term" value="F:ribonucleoside triphosphate phosphatase activity"/>
    <property type="evidence" value="ECO:0007669"/>
    <property type="project" value="TreeGrafter"/>
</dbReference>
<reference evidence="8 9" key="1">
    <citation type="journal article" date="2016" name="Mol. Biol. Evol.">
        <title>Comparative Genomics of Early-Diverging Mushroom-Forming Fungi Provides Insights into the Origins of Lignocellulose Decay Capabilities.</title>
        <authorList>
            <person name="Nagy L.G."/>
            <person name="Riley R."/>
            <person name="Tritt A."/>
            <person name="Adam C."/>
            <person name="Daum C."/>
            <person name="Floudas D."/>
            <person name="Sun H."/>
            <person name="Yadav J.S."/>
            <person name="Pangilinan J."/>
            <person name="Larsson K.H."/>
            <person name="Matsuura K."/>
            <person name="Barry K."/>
            <person name="Labutti K."/>
            <person name="Kuo R."/>
            <person name="Ohm R.A."/>
            <person name="Bhattacharya S.S."/>
            <person name="Shirouzu T."/>
            <person name="Yoshinaga Y."/>
            <person name="Martin F.M."/>
            <person name="Grigoriev I.V."/>
            <person name="Hibbett D.S."/>
        </authorList>
    </citation>
    <scope>NUCLEOTIDE SEQUENCE [LARGE SCALE GENOMIC DNA]</scope>
    <source>
        <strain evidence="8 9">HHB12029</strain>
    </source>
</reference>
<dbReference type="InterPro" id="IPR000407">
    <property type="entry name" value="GDA1_CD39_NTPase"/>
</dbReference>
<feature type="active site" description="Proton acceptor" evidence="3">
    <location>
        <position position="164"/>
    </location>
</feature>
<dbReference type="InParanoid" id="A0A165KEL3"/>
<dbReference type="PANTHER" id="PTHR11782">
    <property type="entry name" value="ADENOSINE/GUANOSINE DIPHOSPHATASE"/>
    <property type="match status" value="1"/>
</dbReference>
<keyword evidence="7" id="KW-0812">Transmembrane</keyword>
<accession>A0A165KEL3</accession>
<dbReference type="GO" id="GO:0005794">
    <property type="term" value="C:Golgi apparatus"/>
    <property type="evidence" value="ECO:0007669"/>
    <property type="project" value="TreeGrafter"/>
</dbReference>
<dbReference type="PROSITE" id="PS01238">
    <property type="entry name" value="GDA1_CD39_NTPASE"/>
    <property type="match status" value="1"/>
</dbReference>
<dbReference type="Gene3D" id="3.30.420.150">
    <property type="entry name" value="Exopolyphosphatase. Domain 2"/>
    <property type="match status" value="1"/>
</dbReference>
<dbReference type="GO" id="GO:0045134">
    <property type="term" value="F:UDP phosphatase activity"/>
    <property type="evidence" value="ECO:0007669"/>
    <property type="project" value="TreeGrafter"/>
</dbReference>
<keyword evidence="9" id="KW-1185">Reference proteome</keyword>
<keyword evidence="2 5" id="KW-0378">Hydrolase</keyword>
<dbReference type="AlphaFoldDB" id="A0A165KEL3"/>
<keyword evidence="7" id="KW-1133">Transmembrane helix</keyword>
<name>A0A165KEL3_EXIGL</name>
<evidence type="ECO:0000256" key="6">
    <source>
        <dbReference type="SAM" id="MobiDB-lite"/>
    </source>
</evidence>
<evidence type="ECO:0000256" key="2">
    <source>
        <dbReference type="ARBA" id="ARBA00022801"/>
    </source>
</evidence>
<proteinExistence type="inferred from homology"/>
<feature type="region of interest" description="Disordered" evidence="6">
    <location>
        <begin position="450"/>
        <end position="477"/>
    </location>
</feature>
<dbReference type="GO" id="GO:0016020">
    <property type="term" value="C:membrane"/>
    <property type="evidence" value="ECO:0007669"/>
    <property type="project" value="TreeGrafter"/>
</dbReference>
<evidence type="ECO:0000256" key="4">
    <source>
        <dbReference type="PIRSR" id="PIRSR600407-2"/>
    </source>
</evidence>
<dbReference type="STRING" id="1314781.A0A165KEL3"/>
<feature type="region of interest" description="Disordered" evidence="6">
    <location>
        <begin position="622"/>
        <end position="647"/>
    </location>
</feature>
<feature type="binding site" evidence="4">
    <location>
        <begin position="197"/>
        <end position="201"/>
    </location>
    <ligand>
        <name>ATP</name>
        <dbReference type="ChEBI" id="CHEBI:30616"/>
    </ligand>
</feature>
<feature type="region of interest" description="Disordered" evidence="6">
    <location>
        <begin position="662"/>
        <end position="713"/>
    </location>
</feature>
<evidence type="ECO:0000256" key="3">
    <source>
        <dbReference type="PIRSR" id="PIRSR600407-1"/>
    </source>
</evidence>
<dbReference type="GO" id="GO:0006256">
    <property type="term" value="P:UDP catabolic process"/>
    <property type="evidence" value="ECO:0007669"/>
    <property type="project" value="TreeGrafter"/>
</dbReference>
<keyword evidence="4" id="KW-0547">Nucleotide-binding</keyword>
<dbReference type="GO" id="GO:0005524">
    <property type="term" value="F:ATP binding"/>
    <property type="evidence" value="ECO:0007669"/>
    <property type="project" value="UniProtKB-KW"/>
</dbReference>